<protein>
    <submittedName>
        <fullName evidence="5">SET domain-containing protein</fullName>
    </submittedName>
</protein>
<dbReference type="CDD" id="cd19177">
    <property type="entry name" value="SET_SETD4"/>
    <property type="match status" value="1"/>
</dbReference>
<dbReference type="OMA" id="DECFITY"/>
<organism evidence="5 6">
    <name type="scientific">Gloeophyllum trabeum (strain ATCC 11539 / FP-39264 / Madison 617)</name>
    <name type="common">Brown rot fungus</name>
    <dbReference type="NCBI Taxonomy" id="670483"/>
    <lineage>
        <taxon>Eukaryota</taxon>
        <taxon>Fungi</taxon>
        <taxon>Dikarya</taxon>
        <taxon>Basidiomycota</taxon>
        <taxon>Agaricomycotina</taxon>
        <taxon>Agaricomycetes</taxon>
        <taxon>Gloeophyllales</taxon>
        <taxon>Gloeophyllaceae</taxon>
        <taxon>Gloeophyllum</taxon>
    </lineage>
</organism>
<dbReference type="STRING" id="670483.S7QFE8"/>
<name>S7QFE8_GLOTA</name>
<dbReference type="RefSeq" id="XP_007863401.1">
    <property type="nucleotide sequence ID" value="XM_007865210.1"/>
</dbReference>
<accession>S7QFE8</accession>
<proteinExistence type="predicted"/>
<dbReference type="OrthoDB" id="341421at2759"/>
<dbReference type="InterPro" id="IPR001214">
    <property type="entry name" value="SET_dom"/>
</dbReference>
<keyword evidence="6" id="KW-1185">Reference proteome</keyword>
<evidence type="ECO:0000256" key="1">
    <source>
        <dbReference type="ARBA" id="ARBA00022603"/>
    </source>
</evidence>
<evidence type="ECO:0000256" key="2">
    <source>
        <dbReference type="ARBA" id="ARBA00022679"/>
    </source>
</evidence>
<evidence type="ECO:0000313" key="6">
    <source>
        <dbReference type="Proteomes" id="UP000030669"/>
    </source>
</evidence>
<dbReference type="PANTHER" id="PTHR13271:SF47">
    <property type="entry name" value="ACTIN-HISTIDINE N-METHYLTRANSFERASE"/>
    <property type="match status" value="1"/>
</dbReference>
<keyword evidence="3" id="KW-0949">S-adenosyl-L-methionine</keyword>
<dbReference type="GO" id="GO:0016279">
    <property type="term" value="F:protein-lysine N-methyltransferase activity"/>
    <property type="evidence" value="ECO:0007669"/>
    <property type="project" value="InterPro"/>
</dbReference>
<dbReference type="GO" id="GO:0032259">
    <property type="term" value="P:methylation"/>
    <property type="evidence" value="ECO:0007669"/>
    <property type="project" value="UniProtKB-KW"/>
</dbReference>
<dbReference type="KEGG" id="gtr:GLOTRDRAFT_136910"/>
<feature type="domain" description="SET" evidence="4">
    <location>
        <begin position="27"/>
        <end position="277"/>
    </location>
</feature>
<dbReference type="AlphaFoldDB" id="S7QFE8"/>
<keyword evidence="1" id="KW-0489">Methyltransferase</keyword>
<dbReference type="SUPFAM" id="SSF82199">
    <property type="entry name" value="SET domain"/>
    <property type="match status" value="1"/>
</dbReference>
<dbReference type="PROSITE" id="PS50280">
    <property type="entry name" value="SET"/>
    <property type="match status" value="1"/>
</dbReference>
<dbReference type="PANTHER" id="PTHR13271">
    <property type="entry name" value="UNCHARACTERIZED PUTATIVE METHYLTRANSFERASE"/>
    <property type="match status" value="1"/>
</dbReference>
<dbReference type="InterPro" id="IPR044429">
    <property type="entry name" value="SETD4_SET"/>
</dbReference>
<evidence type="ECO:0000256" key="3">
    <source>
        <dbReference type="ARBA" id="ARBA00022691"/>
    </source>
</evidence>
<dbReference type="InterPro" id="IPR046341">
    <property type="entry name" value="SET_dom_sf"/>
</dbReference>
<dbReference type="HOGENOM" id="CLU_041939_2_1_1"/>
<dbReference type="EMBL" id="KB469298">
    <property type="protein sequence ID" value="EPQ58137.1"/>
    <property type="molecule type" value="Genomic_DNA"/>
</dbReference>
<dbReference type="Proteomes" id="UP000030669">
    <property type="component" value="Unassembled WGS sequence"/>
</dbReference>
<evidence type="ECO:0000259" key="4">
    <source>
        <dbReference type="PROSITE" id="PS50280"/>
    </source>
</evidence>
<sequence>MSATTHWEALLAWLHQEHGMKIGENDLRVECRYRPGVGNGLYALNVCPPSTTLFTVPASALLNIKTLVKRYPPRTPPLSGTQLVTLHLFLHRPEGNSESKDPAFGPYISVLPRNFDSHPLTWQVRNSCADLLQRLPPSVSKVLDIVARRFQIDWDTVFEYLQDHPHVIDASSRSDLDASVSFTKDPTTADDFLWAWLNVNTRCVYQRLKPTGSDPDNLTLCPVFDFANHSPDPPHLLPLPSNAEIWGTGSKRGEAYGLRTPPDASFEKDQELFIQYGAHANKTLFAEYGFVNAMPEGHVLKGIISGEVDLQDVLEEMLLARGAAGQWIKSALEEEGYWGDWTVHSSPKPAHPSFRLISALRLYHSVQVPTTSIPRNPDEVLDRWRDTLMGRHDSISPENEQAWRGTLLDICRKVIRRARKTLEEMNSSRPEQDADGWRQYAQDCIKTLWREELEVAEAVIVSVVNGEEFW</sequence>
<dbReference type="Gene3D" id="3.90.1410.10">
    <property type="entry name" value="set domain protein methyltransferase, domain 1"/>
    <property type="match status" value="1"/>
</dbReference>
<dbReference type="GeneID" id="19303657"/>
<evidence type="ECO:0000313" key="5">
    <source>
        <dbReference type="EMBL" id="EPQ58137.1"/>
    </source>
</evidence>
<reference evidence="5 6" key="1">
    <citation type="journal article" date="2012" name="Science">
        <title>The Paleozoic origin of enzymatic lignin decomposition reconstructed from 31 fungal genomes.</title>
        <authorList>
            <person name="Floudas D."/>
            <person name="Binder M."/>
            <person name="Riley R."/>
            <person name="Barry K."/>
            <person name="Blanchette R.A."/>
            <person name="Henrissat B."/>
            <person name="Martinez A.T."/>
            <person name="Otillar R."/>
            <person name="Spatafora J.W."/>
            <person name="Yadav J.S."/>
            <person name="Aerts A."/>
            <person name="Benoit I."/>
            <person name="Boyd A."/>
            <person name="Carlson A."/>
            <person name="Copeland A."/>
            <person name="Coutinho P.M."/>
            <person name="de Vries R.P."/>
            <person name="Ferreira P."/>
            <person name="Findley K."/>
            <person name="Foster B."/>
            <person name="Gaskell J."/>
            <person name="Glotzer D."/>
            <person name="Gorecki P."/>
            <person name="Heitman J."/>
            <person name="Hesse C."/>
            <person name="Hori C."/>
            <person name="Igarashi K."/>
            <person name="Jurgens J.A."/>
            <person name="Kallen N."/>
            <person name="Kersten P."/>
            <person name="Kohler A."/>
            <person name="Kuees U."/>
            <person name="Kumar T.K.A."/>
            <person name="Kuo A."/>
            <person name="LaButti K."/>
            <person name="Larrondo L.F."/>
            <person name="Lindquist E."/>
            <person name="Ling A."/>
            <person name="Lombard V."/>
            <person name="Lucas S."/>
            <person name="Lundell T."/>
            <person name="Martin R."/>
            <person name="McLaughlin D.J."/>
            <person name="Morgenstern I."/>
            <person name="Morin E."/>
            <person name="Murat C."/>
            <person name="Nagy L.G."/>
            <person name="Nolan M."/>
            <person name="Ohm R.A."/>
            <person name="Patyshakuliyeva A."/>
            <person name="Rokas A."/>
            <person name="Ruiz-Duenas F.J."/>
            <person name="Sabat G."/>
            <person name="Salamov A."/>
            <person name="Samejima M."/>
            <person name="Schmutz J."/>
            <person name="Slot J.C."/>
            <person name="St John F."/>
            <person name="Stenlid J."/>
            <person name="Sun H."/>
            <person name="Sun S."/>
            <person name="Syed K."/>
            <person name="Tsang A."/>
            <person name="Wiebenga A."/>
            <person name="Young D."/>
            <person name="Pisabarro A."/>
            <person name="Eastwood D.C."/>
            <person name="Martin F."/>
            <person name="Cullen D."/>
            <person name="Grigoriev I.V."/>
            <person name="Hibbett D.S."/>
        </authorList>
    </citation>
    <scope>NUCLEOTIDE SEQUENCE [LARGE SCALE GENOMIC DNA]</scope>
    <source>
        <strain evidence="5 6">ATCC 11539</strain>
    </source>
</reference>
<dbReference type="InterPro" id="IPR050600">
    <property type="entry name" value="SETD3_SETD6_MTase"/>
</dbReference>
<gene>
    <name evidence="5" type="ORF">GLOTRDRAFT_136910</name>
</gene>
<keyword evidence="2" id="KW-0808">Transferase</keyword>
<dbReference type="eggNOG" id="KOG1337">
    <property type="taxonomic scope" value="Eukaryota"/>
</dbReference>